<dbReference type="Pfam" id="PF12394">
    <property type="entry name" value="DUF3657"/>
    <property type="match status" value="1"/>
</dbReference>
<reference evidence="4" key="1">
    <citation type="submission" date="2025-08" db="UniProtKB">
        <authorList>
            <consortium name="Ensembl"/>
        </authorList>
    </citation>
    <scope>IDENTIFICATION</scope>
</reference>
<evidence type="ECO:0000256" key="2">
    <source>
        <dbReference type="SAM" id="MobiDB-lite"/>
    </source>
</evidence>
<name>A0A8C9H3G0_9PRIM</name>
<evidence type="ECO:0000313" key="5">
    <source>
        <dbReference type="Proteomes" id="UP000694416"/>
    </source>
</evidence>
<dbReference type="SUPFAM" id="SSF53474">
    <property type="entry name" value="alpha/beta-Hydrolases"/>
    <property type="match status" value="1"/>
</dbReference>
<dbReference type="PANTHER" id="PTHR12482:SF40">
    <property type="entry name" value="PROTEIN FAM135A"/>
    <property type="match status" value="1"/>
</dbReference>
<dbReference type="FunFam" id="3.40.50.1820:FF:000004">
    <property type="entry name" value="Protein FAM135A isoform a"/>
    <property type="match status" value="1"/>
</dbReference>
<comment type="similarity">
    <text evidence="1">Belongs to the FAM135 family.</text>
</comment>
<dbReference type="Pfam" id="PF05057">
    <property type="entry name" value="DUF676"/>
    <property type="match status" value="1"/>
</dbReference>
<dbReference type="InterPro" id="IPR029058">
    <property type="entry name" value="AB_hydrolase_fold"/>
</dbReference>
<protein>
    <submittedName>
        <fullName evidence="4">Family with sequence similarity 135 member A</fullName>
    </submittedName>
</protein>
<sequence length="1173" mass="132798">MTEVQAMVEFSVELNKFYNVDLFQRGFYQIRASMKIPSRIPHRVEASLLHATGMTLAFPASVHDSLICSKTFQILYKNEEVVLNDVMIFKVKMLLDERKIEETLEEMNFLLSLDLHFTDGDYSADDLNALQLISSRTLKLHFSPHRGLHHHVNVMFDYFHLSVVSVTVHASLVALHQPLISFPRPVKTTWLNRNAPAQNKDSVIPTLESVVFGINYTKQLSPDGCSFIIADSFLHHAYRFHYTLCATLLLAFKGLHSYFITVTEEIPSCQKLELAKANMQLLYERLLRRKQPRTQKDNHLEEMDVEARLTELCEEVKKIENPDELAELINMNLAQLCSLLMALWGQFLEVITLHEELRILLAQEHHTLRVRRFSEAFFCFEHPREAAIAYQELHAQSHLQMCTAIKNTSFCSSLPPLPIECSELDGDLNSLPIIFEDRYLDSVTEDLDAPWMGIQNLQRSESSKMDKYETEESSVAGLSSPELKVRPAGASSIWYTEGKLDISQDDSEIIQMEHNLASRRSSDVCHDHQTSPSLGVRTIEIKPSNKDPFSGEKITVKVGPWTELRQEEILVDNLLPNFESLESNDEDTSSDVKSSCSSKPNLDTMCKGFQSPDKSNNSTGTAITLNSKLICLGTPCVISGSISTNTDVSEDRTVKKNSDVLNFKQMYSEIPTVESETHLGTSDPFSASTDIVKQGLVENYFGSQSSTDISDTCAVSYSSAFSPQKETSEKEISNLQQEQGKEDEEEEQDQQMVQNGYYEETDYSALDGRINAHYTSRDELTEERLIKSEKMNSDYLRDGINMPTVCTSGCLSFPSAPRESPCNVKYSSKSKFDAITKQPSSTSYNFTSSISWYESSPKPQIQAFLQAKEELKQLKLPGFMYSEVPLLASSVPYFSIEEEDGSEDGVHLIVCVHGLDGNSADLRLVKTYIELGLPGGRIDFLMSERNQNDTFADFDSMTDRLLDEIIQYIQIYSLTVSKISFIGHSLGNLIIRSVLTRPRFKYYLNKLHTFLSLSGPHLGTLYNSSALVNTGLWFMQKWKKSGSLLQLTCRDHSDPRQTFLYKLSNKAGLHYFKNVVLVGSLQDRYVPYHSARIEMCKTALKDKQSGQIYSEMIHNLLRPVLQSKDCNLVRYNVINALPNTADSLIGRAAHIAVLDSEIFLEKFFLVAALKYFQ</sequence>
<dbReference type="Proteomes" id="UP000694416">
    <property type="component" value="Unplaced"/>
</dbReference>
<keyword evidence="5" id="KW-1185">Reference proteome</keyword>
<gene>
    <name evidence="4" type="primary">FAM135A</name>
</gene>
<organism evidence="4 5">
    <name type="scientific">Piliocolobus tephrosceles</name>
    <name type="common">Ugandan red Colobus</name>
    <dbReference type="NCBI Taxonomy" id="591936"/>
    <lineage>
        <taxon>Eukaryota</taxon>
        <taxon>Metazoa</taxon>
        <taxon>Chordata</taxon>
        <taxon>Craniata</taxon>
        <taxon>Vertebrata</taxon>
        <taxon>Euteleostomi</taxon>
        <taxon>Mammalia</taxon>
        <taxon>Eutheria</taxon>
        <taxon>Euarchontoglires</taxon>
        <taxon>Primates</taxon>
        <taxon>Haplorrhini</taxon>
        <taxon>Catarrhini</taxon>
        <taxon>Cercopithecidae</taxon>
        <taxon>Colobinae</taxon>
        <taxon>Piliocolobus</taxon>
    </lineage>
</organism>
<evidence type="ECO:0000259" key="3">
    <source>
        <dbReference type="Pfam" id="PF05057"/>
    </source>
</evidence>
<dbReference type="InterPro" id="IPR022122">
    <property type="entry name" value="DUF3657"/>
</dbReference>
<dbReference type="Gene3D" id="3.40.50.1820">
    <property type="entry name" value="alpha/beta hydrolase"/>
    <property type="match status" value="1"/>
</dbReference>
<reference evidence="4" key="2">
    <citation type="submission" date="2025-09" db="UniProtKB">
        <authorList>
            <consortium name="Ensembl"/>
        </authorList>
    </citation>
    <scope>IDENTIFICATION</scope>
</reference>
<feature type="domain" description="DUF676" evidence="3">
    <location>
        <begin position="903"/>
        <end position="1097"/>
    </location>
</feature>
<dbReference type="AlphaFoldDB" id="A0A8C9H3G0"/>
<proteinExistence type="inferred from homology"/>
<dbReference type="InterPro" id="IPR007751">
    <property type="entry name" value="DUF676_lipase-like"/>
</dbReference>
<evidence type="ECO:0000313" key="4">
    <source>
        <dbReference type="Ensembl" id="ENSPTEP00000011435.1"/>
    </source>
</evidence>
<dbReference type="Ensembl" id="ENSPTET00000017265.1">
    <property type="protein sequence ID" value="ENSPTEP00000011435.1"/>
    <property type="gene ID" value="ENSPTEG00000012768.1"/>
</dbReference>
<feature type="region of interest" description="Disordered" evidence="2">
    <location>
        <begin position="724"/>
        <end position="751"/>
    </location>
</feature>
<accession>A0A8C9H3G0</accession>
<dbReference type="PANTHER" id="PTHR12482">
    <property type="entry name" value="LIPASE ROG1-RELATED-RELATED"/>
    <property type="match status" value="1"/>
</dbReference>
<evidence type="ECO:0000256" key="1">
    <source>
        <dbReference type="ARBA" id="ARBA00007949"/>
    </source>
</evidence>
<dbReference type="InterPro" id="IPR044294">
    <property type="entry name" value="Lipase-like"/>
</dbReference>